<evidence type="ECO:0000256" key="1">
    <source>
        <dbReference type="ARBA" id="ARBA00002190"/>
    </source>
</evidence>
<organism evidence="7 8">
    <name type="scientific">Gordonibacter urolithinfaciens</name>
    <dbReference type="NCBI Taxonomy" id="1335613"/>
    <lineage>
        <taxon>Bacteria</taxon>
        <taxon>Bacillati</taxon>
        <taxon>Actinomycetota</taxon>
        <taxon>Coriobacteriia</taxon>
        <taxon>Eggerthellales</taxon>
        <taxon>Eggerthellaceae</taxon>
        <taxon>Gordonibacter</taxon>
    </lineage>
</organism>
<comment type="caution">
    <text evidence="7">The sequence shown here is derived from an EMBL/GenBank/DDBJ whole genome shotgun (WGS) entry which is preliminary data.</text>
</comment>
<keyword evidence="4 6" id="KW-0238">DNA-binding</keyword>
<dbReference type="Pfam" id="PF00872">
    <property type="entry name" value="Transposase_mut"/>
    <property type="match status" value="1"/>
</dbReference>
<evidence type="ECO:0000256" key="6">
    <source>
        <dbReference type="RuleBase" id="RU365089"/>
    </source>
</evidence>
<dbReference type="GO" id="GO:0003677">
    <property type="term" value="F:DNA binding"/>
    <property type="evidence" value="ECO:0007669"/>
    <property type="project" value="UniProtKB-UniRule"/>
</dbReference>
<keyword evidence="3 6" id="KW-0815">Transposition</keyword>
<evidence type="ECO:0000313" key="7">
    <source>
        <dbReference type="EMBL" id="ROT92201.1"/>
    </source>
</evidence>
<protein>
    <recommendedName>
        <fullName evidence="6">Mutator family transposase</fullName>
    </recommendedName>
</protein>
<reference evidence="8" key="1">
    <citation type="submission" date="2018-05" db="EMBL/GenBank/DDBJ databases">
        <title>Genome Sequencing of selected type strains of the family Eggerthellaceae.</title>
        <authorList>
            <person name="Danylec N."/>
            <person name="Stoll D.A."/>
            <person name="Doetsch A."/>
            <person name="Huch M."/>
        </authorList>
    </citation>
    <scope>NUCLEOTIDE SEQUENCE [LARGE SCALE GENOMIC DNA]</scope>
    <source>
        <strain evidence="8">DSM 27213</strain>
    </source>
</reference>
<comment type="similarity">
    <text evidence="2 6">Belongs to the transposase mutator family.</text>
</comment>
<dbReference type="AlphaFoldDB" id="A0A423UP73"/>
<evidence type="ECO:0000256" key="2">
    <source>
        <dbReference type="ARBA" id="ARBA00010961"/>
    </source>
</evidence>
<dbReference type="EMBL" id="QIBW01000001">
    <property type="protein sequence ID" value="ROT92201.1"/>
    <property type="molecule type" value="Genomic_DNA"/>
</dbReference>
<evidence type="ECO:0000256" key="4">
    <source>
        <dbReference type="ARBA" id="ARBA00023125"/>
    </source>
</evidence>
<keyword evidence="5 6" id="KW-0233">DNA recombination</keyword>
<accession>A0A423UP73</accession>
<proteinExistence type="inferred from homology"/>
<dbReference type="GO" id="GO:0006313">
    <property type="term" value="P:DNA transposition"/>
    <property type="evidence" value="ECO:0007669"/>
    <property type="project" value="UniProtKB-UniRule"/>
</dbReference>
<dbReference type="PANTHER" id="PTHR33217:SF7">
    <property type="entry name" value="TRANSPOSASE FOR INSERTION SEQUENCE ELEMENT IS1081"/>
    <property type="match status" value="1"/>
</dbReference>
<name>A0A423UP73_9ACTN</name>
<gene>
    <name evidence="7" type="ORF">DMP12_01550</name>
</gene>
<dbReference type="NCBIfam" id="NF033543">
    <property type="entry name" value="transpos_IS256"/>
    <property type="match status" value="1"/>
</dbReference>
<comment type="function">
    <text evidence="1 6">Required for the transposition of the insertion element.</text>
</comment>
<dbReference type="InterPro" id="IPR001207">
    <property type="entry name" value="Transposase_mutator"/>
</dbReference>
<dbReference type="GO" id="GO:0004803">
    <property type="term" value="F:transposase activity"/>
    <property type="evidence" value="ECO:0007669"/>
    <property type="project" value="UniProtKB-UniRule"/>
</dbReference>
<dbReference type="Proteomes" id="UP000285258">
    <property type="component" value="Unassembled WGS sequence"/>
</dbReference>
<keyword evidence="6" id="KW-0814">Transposable element</keyword>
<evidence type="ECO:0000313" key="8">
    <source>
        <dbReference type="Proteomes" id="UP000285258"/>
    </source>
</evidence>
<evidence type="ECO:0000256" key="5">
    <source>
        <dbReference type="ARBA" id="ARBA00023172"/>
    </source>
</evidence>
<dbReference type="PANTHER" id="PTHR33217">
    <property type="entry name" value="TRANSPOSASE FOR INSERTION SEQUENCE ELEMENT IS1081"/>
    <property type="match status" value="1"/>
</dbReference>
<sequence>MTVMDTVLFNDPEVKGLALEALEECTDLQAFGRRCLEILLNALISAKADEACGAAYGERSPERSNSRNGYRERSLLTSVGDLKVRIPKLRTGAFFPDDLIERYCRVDRALVAAVAEMYVMGISTRKVEEVAGALGVSSMSKSQVSRLCECLDAEVGAFRRQRFDGVRFAYLWLDATYVKCRVEGRSVSQAVVTAIGLDDTGHKRFLGVDCVDTESHADWRAFLADLRARGVAAGKDGVQLVVSDAHEGLRKAIAETFQGAAWQRCVTHLMRDVVGHIHNKEGQGLAREAMRAAFAQKSPIVARACYQRAAEEVMKVSRTAGEVLLEAEEEALAYLAFPASHRTKIRTNNVQERANREIKRRTGVVQGFPSRESLIRLVGAALIEADEEWSARCVISKPSLAHAWRREERPAPDEASVLEARQVADRIISTAIDPEEGQG</sequence>
<evidence type="ECO:0000256" key="3">
    <source>
        <dbReference type="ARBA" id="ARBA00022578"/>
    </source>
</evidence>